<dbReference type="OrthoDB" id="3183767at2759"/>
<dbReference type="Pfam" id="PF18759">
    <property type="entry name" value="Plavaka"/>
    <property type="match status" value="1"/>
</dbReference>
<accession>A0A0C2WT14</accession>
<sequence>MHVAYLPSLSDSFQDLVSNFHHKWSTQRDDILAHCKRELMHSAWRFLLDDEFIHAYRYGIIIRCYDGVERRVYPRILTYSADYPEKIILSTIRGGKSLCPCPRCMVPLKKFDLMGQVSDRLFRQYHVRKYFQDLVTKARKFVYQNGIGVRGKAVEDLLKSSSSNPTFNAFIERLGPGFDISRLLVVDFLHEFELGVWKALFTHLIRILHAAASNGRLVTELDGRFRQIPTFGSSGTIRNFATNASEMKKLAGRDFEDLLQCAIPAFEGLLEEPHNSRLMTLLFRTAEWHAFAKLRIQSELTLVHLENLTTEFGDLTREFRDLTCTCFDTVDLPREIANQQRSKQHKKATKQPPNADQGQQPHSRPKPTPAAKARNLNLGTYKFHALGDYVAHRTVKRLYGMTNKRDVESQIAQGYTQLEISRHSRAITLSQQGAVEQNMDLPVADTSLSYQMSSKRDRPVYLWDFMRQNRHDPACQGFIPKLRDHLLGRILQSEDVQGDGNYGFGNEERNCIHIVDDCIYAVNSLRINYTTYDIHRDHDHITPKSHPDILVVSADDEPFWYARVIGIYHANIWTSHPDVAYQTVRKMEFLWVRWFGTEPDYVGGFKPARLPKLGFVESSKEDAFTFIDPNQVLRGCHLIPAFNEGRTQELLPFEQSIARVPRKGEFEGEDWLNYYVNIFVDRDMVMKFFGSRIGHSDERHLDREDIMDVDPDAREYSDSNLPSHHPLPDAPPTSTPALASVSSLDDGDHNNGVEDDDAEDLAILGDGEADVEGRVASDHNSDSEMDAESELEYATD</sequence>
<dbReference type="Proteomes" id="UP000054549">
    <property type="component" value="Unassembled WGS sequence"/>
</dbReference>
<feature type="compositionally biased region" description="Polar residues" evidence="1">
    <location>
        <begin position="351"/>
        <end position="362"/>
    </location>
</feature>
<feature type="compositionally biased region" description="Acidic residues" evidence="1">
    <location>
        <begin position="783"/>
        <end position="796"/>
    </location>
</feature>
<gene>
    <name evidence="2" type="ORF">M378DRAFT_131528</name>
</gene>
<dbReference type="STRING" id="946122.A0A0C2WT14"/>
<reference evidence="2 3" key="1">
    <citation type="submission" date="2014-04" db="EMBL/GenBank/DDBJ databases">
        <title>Evolutionary Origins and Diversification of the Mycorrhizal Mutualists.</title>
        <authorList>
            <consortium name="DOE Joint Genome Institute"/>
            <consortium name="Mycorrhizal Genomics Consortium"/>
            <person name="Kohler A."/>
            <person name="Kuo A."/>
            <person name="Nagy L.G."/>
            <person name="Floudas D."/>
            <person name="Copeland A."/>
            <person name="Barry K.W."/>
            <person name="Cichocki N."/>
            <person name="Veneault-Fourrey C."/>
            <person name="LaButti K."/>
            <person name="Lindquist E.A."/>
            <person name="Lipzen A."/>
            <person name="Lundell T."/>
            <person name="Morin E."/>
            <person name="Murat C."/>
            <person name="Riley R."/>
            <person name="Ohm R."/>
            <person name="Sun H."/>
            <person name="Tunlid A."/>
            <person name="Henrissat B."/>
            <person name="Grigoriev I.V."/>
            <person name="Hibbett D.S."/>
            <person name="Martin F."/>
        </authorList>
    </citation>
    <scope>NUCLEOTIDE SEQUENCE [LARGE SCALE GENOMIC DNA]</scope>
    <source>
        <strain evidence="2 3">Koide BX008</strain>
    </source>
</reference>
<keyword evidence="3" id="KW-1185">Reference proteome</keyword>
<feature type="region of interest" description="Disordered" evidence="1">
    <location>
        <begin position="712"/>
        <end position="796"/>
    </location>
</feature>
<dbReference type="HOGENOM" id="CLU_002498_9_3_1"/>
<evidence type="ECO:0000313" key="2">
    <source>
        <dbReference type="EMBL" id="KIL59478.1"/>
    </source>
</evidence>
<dbReference type="InterPro" id="IPR041078">
    <property type="entry name" value="Plavaka"/>
</dbReference>
<protein>
    <submittedName>
        <fullName evidence="2">Uncharacterized protein</fullName>
    </submittedName>
</protein>
<dbReference type="InParanoid" id="A0A0C2WT14"/>
<proteinExistence type="predicted"/>
<organism evidence="2 3">
    <name type="scientific">Amanita muscaria (strain Koide BX008)</name>
    <dbReference type="NCBI Taxonomy" id="946122"/>
    <lineage>
        <taxon>Eukaryota</taxon>
        <taxon>Fungi</taxon>
        <taxon>Dikarya</taxon>
        <taxon>Basidiomycota</taxon>
        <taxon>Agaricomycotina</taxon>
        <taxon>Agaricomycetes</taxon>
        <taxon>Agaricomycetidae</taxon>
        <taxon>Agaricales</taxon>
        <taxon>Pluteineae</taxon>
        <taxon>Amanitaceae</taxon>
        <taxon>Amanita</taxon>
    </lineage>
</organism>
<name>A0A0C2WT14_AMAMK</name>
<evidence type="ECO:0000256" key="1">
    <source>
        <dbReference type="SAM" id="MobiDB-lite"/>
    </source>
</evidence>
<evidence type="ECO:0000313" key="3">
    <source>
        <dbReference type="Proteomes" id="UP000054549"/>
    </source>
</evidence>
<dbReference type="AlphaFoldDB" id="A0A0C2WT14"/>
<feature type="compositionally biased region" description="Basic and acidic residues" evidence="1">
    <location>
        <begin position="771"/>
        <end position="782"/>
    </location>
</feature>
<feature type="region of interest" description="Disordered" evidence="1">
    <location>
        <begin position="339"/>
        <end position="372"/>
    </location>
</feature>
<dbReference type="EMBL" id="KN818315">
    <property type="protein sequence ID" value="KIL59478.1"/>
    <property type="molecule type" value="Genomic_DNA"/>
</dbReference>